<evidence type="ECO:0000256" key="2">
    <source>
        <dbReference type="ARBA" id="ARBA00022837"/>
    </source>
</evidence>
<evidence type="ECO:0000313" key="4">
    <source>
        <dbReference type="EMBL" id="VDM33778.1"/>
    </source>
</evidence>
<sequence length="197" mass="22492">MPEKSNLKHEDRERIAKLFKELDVDKDGRVSVAELASKIKGSEQTSTAAKIIRRGDDSQSKSTMTFSEFLDYVTDTETQLRLAFRQMDKNNDNVVDASEIRAAMLELGVEIGQKEAEKLLRKVDKDGSLSIDYDEWRDFLLLSGKTQLNDIFHYWRRASAVDIGELVQVPDDYTEEEKKSGEAWRTLLAGGKQIIWS</sequence>
<dbReference type="GO" id="GO:0005509">
    <property type="term" value="F:calcium ion binding"/>
    <property type="evidence" value="ECO:0007669"/>
    <property type="project" value="InterPro"/>
</dbReference>
<evidence type="ECO:0000256" key="1">
    <source>
        <dbReference type="ARBA" id="ARBA00022737"/>
    </source>
</evidence>
<evidence type="ECO:0000313" key="5">
    <source>
        <dbReference type="Proteomes" id="UP000274429"/>
    </source>
</evidence>
<dbReference type="PANTHER" id="PTHR23048">
    <property type="entry name" value="MYOSIN LIGHT CHAIN 1, 3"/>
    <property type="match status" value="1"/>
</dbReference>
<dbReference type="Pfam" id="PF13499">
    <property type="entry name" value="EF-hand_7"/>
    <property type="match status" value="2"/>
</dbReference>
<feature type="domain" description="EF-hand" evidence="3">
    <location>
        <begin position="75"/>
        <end position="110"/>
    </location>
</feature>
<accession>A0A0R3X6F2</accession>
<dbReference type="InterPro" id="IPR011992">
    <property type="entry name" value="EF-hand-dom_pair"/>
</dbReference>
<dbReference type="PANTHER" id="PTHR23048:SF0">
    <property type="entry name" value="CALMODULIN LIKE 3"/>
    <property type="match status" value="1"/>
</dbReference>
<dbReference type="AlphaFoldDB" id="A0A0R3X6F2"/>
<dbReference type="PROSITE" id="PS50222">
    <property type="entry name" value="EF_HAND_2"/>
    <property type="match status" value="3"/>
</dbReference>
<protein>
    <submittedName>
        <fullName evidence="6">Calmodulin</fullName>
    </submittedName>
</protein>
<keyword evidence="1" id="KW-0677">Repeat</keyword>
<dbReference type="OrthoDB" id="270584at2759"/>
<gene>
    <name evidence="4" type="ORF">TTAC_LOCUS9067</name>
</gene>
<dbReference type="Proteomes" id="UP000274429">
    <property type="component" value="Unassembled WGS sequence"/>
</dbReference>
<reference evidence="4 5" key="2">
    <citation type="submission" date="2018-11" db="EMBL/GenBank/DDBJ databases">
        <authorList>
            <consortium name="Pathogen Informatics"/>
        </authorList>
    </citation>
    <scope>NUCLEOTIDE SEQUENCE [LARGE SCALE GENOMIC DNA]</scope>
</reference>
<dbReference type="EMBL" id="UYWX01020671">
    <property type="protein sequence ID" value="VDM33778.1"/>
    <property type="molecule type" value="Genomic_DNA"/>
</dbReference>
<feature type="domain" description="EF-hand" evidence="3">
    <location>
        <begin position="10"/>
        <end position="45"/>
    </location>
</feature>
<keyword evidence="2" id="KW-0106">Calcium</keyword>
<evidence type="ECO:0000259" key="3">
    <source>
        <dbReference type="PROSITE" id="PS50222"/>
    </source>
</evidence>
<proteinExistence type="predicted"/>
<dbReference type="SMART" id="SM00054">
    <property type="entry name" value="EFh"/>
    <property type="match status" value="3"/>
</dbReference>
<organism evidence="6">
    <name type="scientific">Hydatigena taeniaeformis</name>
    <name type="common">Feline tapeworm</name>
    <name type="synonym">Taenia taeniaeformis</name>
    <dbReference type="NCBI Taxonomy" id="6205"/>
    <lineage>
        <taxon>Eukaryota</taxon>
        <taxon>Metazoa</taxon>
        <taxon>Spiralia</taxon>
        <taxon>Lophotrochozoa</taxon>
        <taxon>Platyhelminthes</taxon>
        <taxon>Cestoda</taxon>
        <taxon>Eucestoda</taxon>
        <taxon>Cyclophyllidea</taxon>
        <taxon>Taeniidae</taxon>
        <taxon>Hydatigera</taxon>
    </lineage>
</organism>
<feature type="domain" description="EF-hand" evidence="3">
    <location>
        <begin position="111"/>
        <end position="146"/>
    </location>
</feature>
<name>A0A0R3X6F2_HYDTA</name>
<dbReference type="SUPFAM" id="SSF47473">
    <property type="entry name" value="EF-hand"/>
    <property type="match status" value="1"/>
</dbReference>
<evidence type="ECO:0000313" key="6">
    <source>
        <dbReference type="WBParaSite" id="TTAC_0000908201-mRNA-1"/>
    </source>
</evidence>
<dbReference type="PROSITE" id="PS00018">
    <property type="entry name" value="EF_HAND_1"/>
    <property type="match status" value="2"/>
</dbReference>
<dbReference type="Gene3D" id="1.10.238.10">
    <property type="entry name" value="EF-hand"/>
    <property type="match status" value="2"/>
</dbReference>
<dbReference type="InterPro" id="IPR050230">
    <property type="entry name" value="CALM/Myosin/TropC-like"/>
</dbReference>
<reference evidence="6" key="1">
    <citation type="submission" date="2017-02" db="UniProtKB">
        <authorList>
            <consortium name="WormBaseParasite"/>
        </authorList>
    </citation>
    <scope>IDENTIFICATION</scope>
</reference>
<dbReference type="GO" id="GO:0016460">
    <property type="term" value="C:myosin II complex"/>
    <property type="evidence" value="ECO:0007669"/>
    <property type="project" value="TreeGrafter"/>
</dbReference>
<dbReference type="InterPro" id="IPR018247">
    <property type="entry name" value="EF_Hand_1_Ca_BS"/>
</dbReference>
<dbReference type="FunFam" id="1.10.238.10:FF:000028">
    <property type="entry name" value="Putative calcium-binding mitochondrial carrier protein scamc-2"/>
    <property type="match status" value="1"/>
</dbReference>
<keyword evidence="5" id="KW-1185">Reference proteome</keyword>
<dbReference type="WBParaSite" id="TTAC_0000908201-mRNA-1">
    <property type="protein sequence ID" value="TTAC_0000908201-mRNA-1"/>
    <property type="gene ID" value="TTAC_0000908201"/>
</dbReference>
<dbReference type="InterPro" id="IPR002048">
    <property type="entry name" value="EF_hand_dom"/>
</dbReference>
<dbReference type="STRING" id="6205.A0A0R3X6F2"/>